<name>J3N4X1_ORYBR</name>
<feature type="compositionally biased region" description="Basic and acidic residues" evidence="1">
    <location>
        <begin position="1"/>
        <end position="14"/>
    </location>
</feature>
<protein>
    <submittedName>
        <fullName evidence="2">Uncharacterized protein</fullName>
    </submittedName>
</protein>
<reference evidence="2" key="1">
    <citation type="journal article" date="2013" name="Nat. Commun.">
        <title>Whole-genome sequencing of Oryza brachyantha reveals mechanisms underlying Oryza genome evolution.</title>
        <authorList>
            <person name="Chen J."/>
            <person name="Huang Q."/>
            <person name="Gao D."/>
            <person name="Wang J."/>
            <person name="Lang Y."/>
            <person name="Liu T."/>
            <person name="Li B."/>
            <person name="Bai Z."/>
            <person name="Luis Goicoechea J."/>
            <person name="Liang C."/>
            <person name="Chen C."/>
            <person name="Zhang W."/>
            <person name="Sun S."/>
            <person name="Liao Y."/>
            <person name="Zhang X."/>
            <person name="Yang L."/>
            <person name="Song C."/>
            <person name="Wang M."/>
            <person name="Shi J."/>
            <person name="Liu G."/>
            <person name="Liu J."/>
            <person name="Zhou H."/>
            <person name="Zhou W."/>
            <person name="Yu Q."/>
            <person name="An N."/>
            <person name="Chen Y."/>
            <person name="Cai Q."/>
            <person name="Wang B."/>
            <person name="Liu B."/>
            <person name="Min J."/>
            <person name="Huang Y."/>
            <person name="Wu H."/>
            <person name="Li Z."/>
            <person name="Zhang Y."/>
            <person name="Yin Y."/>
            <person name="Song W."/>
            <person name="Jiang J."/>
            <person name="Jackson S.A."/>
            <person name="Wing R.A."/>
            <person name="Wang J."/>
            <person name="Chen M."/>
        </authorList>
    </citation>
    <scope>NUCLEOTIDE SEQUENCE [LARGE SCALE GENOMIC DNA]</scope>
    <source>
        <strain evidence="2">cv. IRGC 101232</strain>
    </source>
</reference>
<evidence type="ECO:0000313" key="2">
    <source>
        <dbReference type="EnsemblPlants" id="OB10G25690.1"/>
    </source>
</evidence>
<dbReference type="AlphaFoldDB" id="J3N4X1"/>
<dbReference type="Gramene" id="OB10G25690.1">
    <property type="protein sequence ID" value="OB10G25690.1"/>
    <property type="gene ID" value="OB10G25690"/>
</dbReference>
<dbReference type="Proteomes" id="UP000006038">
    <property type="component" value="Chromosome 10"/>
</dbReference>
<reference evidence="2" key="2">
    <citation type="submission" date="2013-04" db="UniProtKB">
        <authorList>
            <consortium name="EnsemblPlants"/>
        </authorList>
    </citation>
    <scope>IDENTIFICATION</scope>
</reference>
<accession>J3N4X1</accession>
<feature type="region of interest" description="Disordered" evidence="1">
    <location>
        <begin position="1"/>
        <end position="20"/>
    </location>
</feature>
<evidence type="ECO:0000256" key="1">
    <source>
        <dbReference type="SAM" id="MobiDB-lite"/>
    </source>
</evidence>
<keyword evidence="3" id="KW-1185">Reference proteome</keyword>
<evidence type="ECO:0000313" key="3">
    <source>
        <dbReference type="Proteomes" id="UP000006038"/>
    </source>
</evidence>
<proteinExistence type="predicted"/>
<sequence length="111" mass="12735">VESRPGYVDLDRISGPRGENTSRCQARCTAAGFQPLQRCMPRWLPTESFAACFACFELPKIPATTRFLGLFDRRRRCVPCPHRCWCRVDGNLSTKGRKERDAKIKKWTRGS</sequence>
<dbReference type="HOGENOM" id="CLU_2164881_0_0_1"/>
<dbReference type="EnsemblPlants" id="OB10G25690.1">
    <property type="protein sequence ID" value="OB10G25690.1"/>
    <property type="gene ID" value="OB10G25690"/>
</dbReference>
<organism evidence="2">
    <name type="scientific">Oryza brachyantha</name>
    <name type="common">malo sina</name>
    <dbReference type="NCBI Taxonomy" id="4533"/>
    <lineage>
        <taxon>Eukaryota</taxon>
        <taxon>Viridiplantae</taxon>
        <taxon>Streptophyta</taxon>
        <taxon>Embryophyta</taxon>
        <taxon>Tracheophyta</taxon>
        <taxon>Spermatophyta</taxon>
        <taxon>Magnoliopsida</taxon>
        <taxon>Liliopsida</taxon>
        <taxon>Poales</taxon>
        <taxon>Poaceae</taxon>
        <taxon>BOP clade</taxon>
        <taxon>Oryzoideae</taxon>
        <taxon>Oryzeae</taxon>
        <taxon>Oryzinae</taxon>
        <taxon>Oryza</taxon>
    </lineage>
</organism>